<sequence>MDSSKFIQLPPKGPDAPTILFRNSFQSGLFSIFYSIGRTPLYLWSASVRNGHIRRITDEDIGSAALEIAGNNVSTTSVTCPEQSRQTLGIKMPFLVLLVKNLHKYFCFEVEVLDDTGRKRRFKTSTFNSGTKVGPFNCSMPLRLDEGWNQVMFNLADFTQRAYGTNYVEICRITINANCRLRRIFFMDRLYASETPLESSRPQPP</sequence>
<protein>
    <submittedName>
        <fullName evidence="2">UPF0468 protein</fullName>
    </submittedName>
</protein>
<dbReference type="EMBL" id="LSRX01000158">
    <property type="protein sequence ID" value="OLQ06549.1"/>
    <property type="molecule type" value="Genomic_DNA"/>
</dbReference>
<gene>
    <name evidence="2" type="ORF">AK812_SmicGene10169</name>
</gene>
<comment type="caution">
    <text evidence="2">The sequence shown here is derived from an EMBL/GenBank/DDBJ whole genome shotgun (WGS) entry which is preliminary data.</text>
</comment>
<dbReference type="Pfam" id="PF05018">
    <property type="entry name" value="CFA20_dom"/>
    <property type="match status" value="1"/>
</dbReference>
<reference evidence="2 3" key="1">
    <citation type="submission" date="2016-02" db="EMBL/GenBank/DDBJ databases">
        <title>Genome analysis of coral dinoflagellate symbionts highlights evolutionary adaptations to a symbiotic lifestyle.</title>
        <authorList>
            <person name="Aranda M."/>
            <person name="Li Y."/>
            <person name="Liew Y.J."/>
            <person name="Baumgarten S."/>
            <person name="Simakov O."/>
            <person name="Wilson M."/>
            <person name="Piel J."/>
            <person name="Ashoor H."/>
            <person name="Bougouffa S."/>
            <person name="Bajic V.B."/>
            <person name="Ryu T."/>
            <person name="Ravasi T."/>
            <person name="Bayer T."/>
            <person name="Micklem G."/>
            <person name="Kim H."/>
            <person name="Bhak J."/>
            <person name="Lajeunesse T.C."/>
            <person name="Voolstra C.R."/>
        </authorList>
    </citation>
    <scope>NUCLEOTIDE SEQUENCE [LARGE SCALE GENOMIC DNA]</scope>
    <source>
        <strain evidence="2 3">CCMP2467</strain>
    </source>
</reference>
<dbReference type="OMA" id="TTYISCP"/>
<dbReference type="AlphaFoldDB" id="A0A1Q9EGL1"/>
<dbReference type="PANTHER" id="PTHR12458">
    <property type="entry name" value="ORF PROTEIN"/>
    <property type="match status" value="1"/>
</dbReference>
<accession>A0A1Q9EGL1</accession>
<dbReference type="Proteomes" id="UP000186817">
    <property type="component" value="Unassembled WGS sequence"/>
</dbReference>
<proteinExistence type="predicted"/>
<organism evidence="2 3">
    <name type="scientific">Symbiodinium microadriaticum</name>
    <name type="common">Dinoflagellate</name>
    <name type="synonym">Zooxanthella microadriatica</name>
    <dbReference type="NCBI Taxonomy" id="2951"/>
    <lineage>
        <taxon>Eukaryota</taxon>
        <taxon>Sar</taxon>
        <taxon>Alveolata</taxon>
        <taxon>Dinophyceae</taxon>
        <taxon>Suessiales</taxon>
        <taxon>Symbiodiniaceae</taxon>
        <taxon>Symbiodinium</taxon>
    </lineage>
</organism>
<dbReference type="InterPro" id="IPR007714">
    <property type="entry name" value="CFA20_dom"/>
</dbReference>
<name>A0A1Q9EGL1_SYMMI</name>
<evidence type="ECO:0000313" key="3">
    <source>
        <dbReference type="Proteomes" id="UP000186817"/>
    </source>
</evidence>
<keyword evidence="3" id="KW-1185">Reference proteome</keyword>
<dbReference type="OrthoDB" id="7486196at2759"/>
<dbReference type="InterPro" id="IPR040441">
    <property type="entry name" value="CFA20/CFAP20DC"/>
</dbReference>
<evidence type="ECO:0000259" key="1">
    <source>
        <dbReference type="Pfam" id="PF05018"/>
    </source>
</evidence>
<feature type="domain" description="CFA20" evidence="1">
    <location>
        <begin position="21"/>
        <end position="194"/>
    </location>
</feature>
<evidence type="ECO:0000313" key="2">
    <source>
        <dbReference type="EMBL" id="OLQ06549.1"/>
    </source>
</evidence>